<dbReference type="HAMAP" id="MF_01609">
    <property type="entry name" value="Glu_cys_ligase_2"/>
    <property type="match status" value="1"/>
</dbReference>
<evidence type="ECO:0000256" key="5">
    <source>
        <dbReference type="HAMAP-Rule" id="MF_01609"/>
    </source>
</evidence>
<evidence type="ECO:0000313" key="6">
    <source>
        <dbReference type="EMBL" id="RKQ93129.1"/>
    </source>
</evidence>
<evidence type="ECO:0000256" key="1">
    <source>
        <dbReference type="ARBA" id="ARBA00022598"/>
    </source>
</evidence>
<protein>
    <recommendedName>
        <fullName evidence="5">Putative glutamate--cysteine ligase 2</fullName>
        <ecNumber evidence="5">6.3.2.2</ecNumber>
    </recommendedName>
    <alternativeName>
        <fullName evidence="5">Gamma-glutamylcysteine synthetase 2</fullName>
        <shortName evidence="5">GCS 2</shortName>
        <shortName evidence="5">Gamma-GCS 2</shortName>
    </alternativeName>
</protein>
<dbReference type="EC" id="6.3.2.2" evidence="5"/>
<name>A0A660LEX8_9ACTN</name>
<dbReference type="RefSeq" id="WP_170179103.1">
    <property type="nucleotide sequence ID" value="NZ_RBIL01000001.1"/>
</dbReference>
<evidence type="ECO:0000313" key="7">
    <source>
        <dbReference type="Proteomes" id="UP000278962"/>
    </source>
</evidence>
<dbReference type="GO" id="GO:0005524">
    <property type="term" value="F:ATP binding"/>
    <property type="evidence" value="ECO:0007669"/>
    <property type="project" value="UniProtKB-KW"/>
</dbReference>
<dbReference type="InterPro" id="IPR006336">
    <property type="entry name" value="GCS2"/>
</dbReference>
<keyword evidence="3 5" id="KW-0067">ATP-binding</keyword>
<dbReference type="EMBL" id="RBIL01000001">
    <property type="protein sequence ID" value="RKQ93129.1"/>
    <property type="molecule type" value="Genomic_DNA"/>
</dbReference>
<dbReference type="PANTHER" id="PTHR36510">
    <property type="entry name" value="GLUTAMATE--CYSTEINE LIGASE 2-RELATED"/>
    <property type="match status" value="1"/>
</dbReference>
<comment type="caution">
    <text evidence="6">The sequence shown here is derived from an EMBL/GenBank/DDBJ whole genome shotgun (WGS) entry which is preliminary data.</text>
</comment>
<dbReference type="SUPFAM" id="SSF55931">
    <property type="entry name" value="Glutamine synthetase/guanido kinase"/>
    <property type="match status" value="1"/>
</dbReference>
<proteinExistence type="inferred from homology"/>
<dbReference type="InterPro" id="IPR011793">
    <property type="entry name" value="YbdK"/>
</dbReference>
<reference evidence="6 7" key="1">
    <citation type="submission" date="2018-10" db="EMBL/GenBank/DDBJ databases">
        <title>Genomic Encyclopedia of Archaeal and Bacterial Type Strains, Phase II (KMG-II): from individual species to whole genera.</title>
        <authorList>
            <person name="Goeker M."/>
        </authorList>
    </citation>
    <scope>NUCLEOTIDE SEQUENCE [LARGE SCALE GENOMIC DNA]</scope>
    <source>
        <strain evidence="6 7">DSM 14954</strain>
    </source>
</reference>
<organism evidence="6 7">
    <name type="scientific">Solirubrobacter pauli</name>
    <dbReference type="NCBI Taxonomy" id="166793"/>
    <lineage>
        <taxon>Bacteria</taxon>
        <taxon>Bacillati</taxon>
        <taxon>Actinomycetota</taxon>
        <taxon>Thermoleophilia</taxon>
        <taxon>Solirubrobacterales</taxon>
        <taxon>Solirubrobacteraceae</taxon>
        <taxon>Solirubrobacter</taxon>
    </lineage>
</organism>
<dbReference type="InterPro" id="IPR014746">
    <property type="entry name" value="Gln_synth/guanido_kin_cat_dom"/>
</dbReference>
<sequence length="381" mass="41373">MASAAWANWKTTAAPWTVGVEEEVMLLEVDGSPAWRSEDVLRVMPDELSEHARGETHGLALELATNPHATVADATAELRTMRAGLAATVRSLGLRAAVAGTHPLVTAEEVEVSPGARYQFLHQSLRELARREPTFALHVHVAVPDAELATRALNGMRAHIPVLLALSANSPFTRGRDSGLASARTPVFQAFPRTGIPREFDGYAEYVESIDLLIRCGAIPEPTFIWWDVRLQPKLGTLEVRVMDAQTRIRDTAALVALVQCLVRCEALGTCAEPELAHAPEVLDENRFLAARDGIDAQLLDPHRDRRVPASGRLATLVDACWPHARELGCERELQLLAHLAGDPGAARQRAIASEPAGLRGLLHTLQAEFSPPRPQLALAA</sequence>
<keyword evidence="1 5" id="KW-0436">Ligase</keyword>
<dbReference type="AlphaFoldDB" id="A0A660LEX8"/>
<evidence type="ECO:0000256" key="4">
    <source>
        <dbReference type="ARBA" id="ARBA00048819"/>
    </source>
</evidence>
<keyword evidence="7" id="KW-1185">Reference proteome</keyword>
<dbReference type="InterPro" id="IPR050141">
    <property type="entry name" value="GCL_type2/YbdK_subfam"/>
</dbReference>
<dbReference type="Pfam" id="PF04107">
    <property type="entry name" value="GCS2"/>
    <property type="match status" value="1"/>
</dbReference>
<keyword evidence="2 5" id="KW-0547">Nucleotide-binding</keyword>
<gene>
    <name evidence="6" type="ORF">C8N24_2989</name>
</gene>
<dbReference type="PANTHER" id="PTHR36510:SF1">
    <property type="entry name" value="GLUTAMATE--CYSTEINE LIGASE 2-RELATED"/>
    <property type="match status" value="1"/>
</dbReference>
<dbReference type="NCBIfam" id="TIGR02050">
    <property type="entry name" value="gshA_cyan_rel"/>
    <property type="match status" value="1"/>
</dbReference>
<evidence type="ECO:0000256" key="2">
    <source>
        <dbReference type="ARBA" id="ARBA00022741"/>
    </source>
</evidence>
<comment type="function">
    <text evidence="5">ATP-dependent carboxylate-amine ligase which exhibits weak glutamate--cysteine ligase activity.</text>
</comment>
<comment type="similarity">
    <text evidence="5">Belongs to the glutamate--cysteine ligase type 2 family. YbdK subfamily.</text>
</comment>
<dbReference type="GO" id="GO:0004357">
    <property type="term" value="F:glutamate-cysteine ligase activity"/>
    <property type="evidence" value="ECO:0007669"/>
    <property type="project" value="UniProtKB-EC"/>
</dbReference>
<dbReference type="Gene3D" id="3.30.590.20">
    <property type="match status" value="1"/>
</dbReference>
<dbReference type="GO" id="GO:0042398">
    <property type="term" value="P:modified amino acid biosynthetic process"/>
    <property type="evidence" value="ECO:0007669"/>
    <property type="project" value="InterPro"/>
</dbReference>
<comment type="catalytic activity">
    <reaction evidence="4 5">
        <text>L-cysteine + L-glutamate + ATP = gamma-L-glutamyl-L-cysteine + ADP + phosphate + H(+)</text>
        <dbReference type="Rhea" id="RHEA:13285"/>
        <dbReference type="ChEBI" id="CHEBI:15378"/>
        <dbReference type="ChEBI" id="CHEBI:29985"/>
        <dbReference type="ChEBI" id="CHEBI:30616"/>
        <dbReference type="ChEBI" id="CHEBI:35235"/>
        <dbReference type="ChEBI" id="CHEBI:43474"/>
        <dbReference type="ChEBI" id="CHEBI:58173"/>
        <dbReference type="ChEBI" id="CHEBI:456216"/>
        <dbReference type="EC" id="6.3.2.2"/>
    </reaction>
</comment>
<dbReference type="Proteomes" id="UP000278962">
    <property type="component" value="Unassembled WGS sequence"/>
</dbReference>
<accession>A0A660LEX8</accession>
<evidence type="ECO:0000256" key="3">
    <source>
        <dbReference type="ARBA" id="ARBA00022840"/>
    </source>
</evidence>